<dbReference type="EMBL" id="CAMXCT020003890">
    <property type="protein sequence ID" value="CAL1160094.1"/>
    <property type="molecule type" value="Genomic_DNA"/>
</dbReference>
<sequence length="109" mass="12907">MARTRHTDGQNETLMVSVNEKDGVIHHYLLPYDYQIERVKTTFPQMSLMGRLRNMWNLWKHSLNTFPWDLVHVHPPSVIDTNSLKQMKYDSSLWTTAATLTNRYGHYND</sequence>
<proteinExistence type="predicted"/>
<organism evidence="1">
    <name type="scientific">Cladocopium goreaui</name>
    <dbReference type="NCBI Taxonomy" id="2562237"/>
    <lineage>
        <taxon>Eukaryota</taxon>
        <taxon>Sar</taxon>
        <taxon>Alveolata</taxon>
        <taxon>Dinophyceae</taxon>
        <taxon>Suessiales</taxon>
        <taxon>Symbiodiniaceae</taxon>
        <taxon>Cladocopium</taxon>
    </lineage>
</organism>
<evidence type="ECO:0000313" key="2">
    <source>
        <dbReference type="EMBL" id="CAL1160094.1"/>
    </source>
</evidence>
<gene>
    <name evidence="1" type="ORF">C1SCF055_LOCUS32333</name>
</gene>
<evidence type="ECO:0000313" key="3">
    <source>
        <dbReference type="Proteomes" id="UP001152797"/>
    </source>
</evidence>
<comment type="caution">
    <text evidence="1">The sequence shown here is derived from an EMBL/GenBank/DDBJ whole genome shotgun (WGS) entry which is preliminary data.</text>
</comment>
<dbReference type="Proteomes" id="UP001152797">
    <property type="component" value="Unassembled WGS sequence"/>
</dbReference>
<accession>A0A9P1GDU2</accession>
<reference evidence="2" key="2">
    <citation type="submission" date="2024-04" db="EMBL/GenBank/DDBJ databases">
        <authorList>
            <person name="Chen Y."/>
            <person name="Shah S."/>
            <person name="Dougan E. K."/>
            <person name="Thang M."/>
            <person name="Chan C."/>
        </authorList>
    </citation>
    <scope>NUCLEOTIDE SEQUENCE [LARGE SCALE GENOMIC DNA]</scope>
</reference>
<dbReference type="EMBL" id="CAMXCT010003890">
    <property type="protein sequence ID" value="CAI4006719.1"/>
    <property type="molecule type" value="Genomic_DNA"/>
</dbReference>
<dbReference type="AlphaFoldDB" id="A0A9P1GDU2"/>
<reference evidence="1" key="1">
    <citation type="submission" date="2022-10" db="EMBL/GenBank/DDBJ databases">
        <authorList>
            <person name="Chen Y."/>
            <person name="Dougan E. K."/>
            <person name="Chan C."/>
            <person name="Rhodes N."/>
            <person name="Thang M."/>
        </authorList>
    </citation>
    <scope>NUCLEOTIDE SEQUENCE</scope>
</reference>
<protein>
    <submittedName>
        <fullName evidence="1">Uncharacterized protein</fullName>
    </submittedName>
</protein>
<keyword evidence="3" id="KW-1185">Reference proteome</keyword>
<evidence type="ECO:0000313" key="1">
    <source>
        <dbReference type="EMBL" id="CAI4006719.1"/>
    </source>
</evidence>
<name>A0A9P1GDU2_9DINO</name>
<dbReference type="EMBL" id="CAMXCT030003890">
    <property type="protein sequence ID" value="CAL4794031.1"/>
    <property type="molecule type" value="Genomic_DNA"/>
</dbReference>